<evidence type="ECO:0000313" key="2">
    <source>
        <dbReference type="Proteomes" id="UP000604273"/>
    </source>
</evidence>
<evidence type="ECO:0000313" key="1">
    <source>
        <dbReference type="EMBL" id="KAF4952749.1"/>
    </source>
</evidence>
<sequence>MEGINPAHMLGDEITFHSQDYLVAIRHDFSIEIKETTSLISKQRLKAIGHARTSRTQGSMTFTATGQLADVSWYDMFQGTLARVRLWDITSGAQIGKHTVDGHISHLSFSDEGHLLCDQGRLPLPSTVPCAEGEGPSMEQTDAKGLLYVGSQWLYHGVDKLMWLPAAFRSTASTLEGDALALAHDSGDIRVIKFDLAGLPVRRHGMDRS</sequence>
<keyword evidence="2" id="KW-1185">Reference proteome</keyword>
<reference evidence="1" key="1">
    <citation type="journal article" date="2020" name="BMC Genomics">
        <title>Correction to: Identification and distribution of gene clusters required for synthesis of sphingolipid metabolism inhibitors in diverse species of the filamentous fungus Fusarium.</title>
        <authorList>
            <person name="Kim H.S."/>
            <person name="Lohmar J.M."/>
            <person name="Busman M."/>
            <person name="Brown D.W."/>
            <person name="Naumann T.A."/>
            <person name="Divon H.H."/>
            <person name="Lysoe E."/>
            <person name="Uhlig S."/>
            <person name="Proctor R.H."/>
        </authorList>
    </citation>
    <scope>NUCLEOTIDE SEQUENCE</scope>
    <source>
        <strain evidence="1">NRRL 45417</strain>
    </source>
</reference>
<dbReference type="AlphaFoldDB" id="A0A8H4T7J2"/>
<dbReference type="OrthoDB" id="538223at2759"/>
<organism evidence="1 2">
    <name type="scientific">Fusarium gaditjirri</name>
    <dbReference type="NCBI Taxonomy" id="282569"/>
    <lineage>
        <taxon>Eukaryota</taxon>
        <taxon>Fungi</taxon>
        <taxon>Dikarya</taxon>
        <taxon>Ascomycota</taxon>
        <taxon>Pezizomycotina</taxon>
        <taxon>Sordariomycetes</taxon>
        <taxon>Hypocreomycetidae</taxon>
        <taxon>Hypocreales</taxon>
        <taxon>Nectriaceae</taxon>
        <taxon>Fusarium</taxon>
        <taxon>Fusarium nisikadoi species complex</taxon>
    </lineage>
</organism>
<comment type="caution">
    <text evidence="1">The sequence shown here is derived from an EMBL/GenBank/DDBJ whole genome shotgun (WGS) entry which is preliminary data.</text>
</comment>
<proteinExistence type="predicted"/>
<dbReference type="EMBL" id="JABFAI010000151">
    <property type="protein sequence ID" value="KAF4952749.1"/>
    <property type="molecule type" value="Genomic_DNA"/>
</dbReference>
<dbReference type="Proteomes" id="UP000604273">
    <property type="component" value="Unassembled WGS sequence"/>
</dbReference>
<name>A0A8H4T7J2_9HYPO</name>
<accession>A0A8H4T7J2</accession>
<gene>
    <name evidence="1" type="ORF">FGADI_6501</name>
</gene>
<reference evidence="1" key="2">
    <citation type="submission" date="2020-05" db="EMBL/GenBank/DDBJ databases">
        <authorList>
            <person name="Kim H.-S."/>
            <person name="Proctor R.H."/>
            <person name="Brown D.W."/>
        </authorList>
    </citation>
    <scope>NUCLEOTIDE SEQUENCE</scope>
    <source>
        <strain evidence="1">NRRL 45417</strain>
    </source>
</reference>
<protein>
    <submittedName>
        <fullName evidence="1">Uncharacterized protein</fullName>
    </submittedName>
</protein>